<organism evidence="1">
    <name type="scientific">Myoviridae sp. ctxZR60</name>
    <dbReference type="NCBI Taxonomy" id="2826712"/>
    <lineage>
        <taxon>Viruses</taxon>
        <taxon>Duplodnaviria</taxon>
        <taxon>Heunggongvirae</taxon>
        <taxon>Uroviricota</taxon>
        <taxon>Caudoviricetes</taxon>
    </lineage>
</organism>
<protein>
    <submittedName>
        <fullName evidence="1">HTH-type transcriptional regulator</fullName>
    </submittedName>
</protein>
<proteinExistence type="predicted"/>
<name>A0A8S5MUU3_9CAUD</name>
<evidence type="ECO:0000313" key="1">
    <source>
        <dbReference type="EMBL" id="DAD86173.1"/>
    </source>
</evidence>
<sequence>MDAAAEIGVDRKTISRRLPHIIKTARRLTERAP</sequence>
<dbReference type="EMBL" id="BK014995">
    <property type="protein sequence ID" value="DAD86173.1"/>
    <property type="molecule type" value="Genomic_DNA"/>
</dbReference>
<reference evidence="1" key="1">
    <citation type="journal article" date="2021" name="Proc. Natl. Acad. Sci. U.S.A.">
        <title>A Catalog of Tens of Thousands of Viruses from Human Metagenomes Reveals Hidden Associations with Chronic Diseases.</title>
        <authorList>
            <person name="Tisza M.J."/>
            <person name="Buck C.B."/>
        </authorList>
    </citation>
    <scope>NUCLEOTIDE SEQUENCE</scope>
    <source>
        <strain evidence="1">CtxZR60</strain>
    </source>
</reference>
<accession>A0A8S5MUU3</accession>